<dbReference type="AlphaFoldDB" id="A0AAD9KLN7"/>
<evidence type="ECO:0000313" key="3">
    <source>
        <dbReference type="Proteomes" id="UP001209878"/>
    </source>
</evidence>
<organism evidence="2 3">
    <name type="scientific">Ridgeia piscesae</name>
    <name type="common">Tubeworm</name>
    <dbReference type="NCBI Taxonomy" id="27915"/>
    <lineage>
        <taxon>Eukaryota</taxon>
        <taxon>Metazoa</taxon>
        <taxon>Spiralia</taxon>
        <taxon>Lophotrochozoa</taxon>
        <taxon>Annelida</taxon>
        <taxon>Polychaeta</taxon>
        <taxon>Sedentaria</taxon>
        <taxon>Canalipalpata</taxon>
        <taxon>Sabellida</taxon>
        <taxon>Siboglinidae</taxon>
        <taxon>Ridgeia</taxon>
    </lineage>
</organism>
<evidence type="ECO:0000256" key="1">
    <source>
        <dbReference type="SAM" id="MobiDB-lite"/>
    </source>
</evidence>
<name>A0AAD9KLN7_RIDPI</name>
<evidence type="ECO:0000313" key="2">
    <source>
        <dbReference type="EMBL" id="KAK2173414.1"/>
    </source>
</evidence>
<protein>
    <submittedName>
        <fullName evidence="2">Uncharacterized protein</fullName>
    </submittedName>
</protein>
<feature type="region of interest" description="Disordered" evidence="1">
    <location>
        <begin position="1"/>
        <end position="21"/>
    </location>
</feature>
<dbReference type="Proteomes" id="UP001209878">
    <property type="component" value="Unassembled WGS sequence"/>
</dbReference>
<proteinExistence type="predicted"/>
<dbReference type="EMBL" id="JAODUO010000878">
    <property type="protein sequence ID" value="KAK2173414.1"/>
    <property type="molecule type" value="Genomic_DNA"/>
</dbReference>
<accession>A0AAD9KLN7</accession>
<sequence>MLSSRTRDGASGETKVRASRNARRVSEITKITHAIHRRVVDYLFIRYDFSANIGRLAVKPRNESTSTSMIVFTRKRQSTPVTCGVLFGITQDWKTYCDLLPYIWN</sequence>
<keyword evidence="3" id="KW-1185">Reference proteome</keyword>
<comment type="caution">
    <text evidence="2">The sequence shown here is derived from an EMBL/GenBank/DDBJ whole genome shotgun (WGS) entry which is preliminary data.</text>
</comment>
<feature type="compositionally biased region" description="Basic and acidic residues" evidence="1">
    <location>
        <begin position="1"/>
        <end position="16"/>
    </location>
</feature>
<reference evidence="2" key="1">
    <citation type="journal article" date="2023" name="Mol. Biol. Evol.">
        <title>Third-Generation Sequencing Reveals the Adaptive Role of the Epigenome in Three Deep-Sea Polychaetes.</title>
        <authorList>
            <person name="Perez M."/>
            <person name="Aroh O."/>
            <person name="Sun Y."/>
            <person name="Lan Y."/>
            <person name="Juniper S.K."/>
            <person name="Young C.R."/>
            <person name="Angers B."/>
            <person name="Qian P.Y."/>
        </authorList>
    </citation>
    <scope>NUCLEOTIDE SEQUENCE</scope>
    <source>
        <strain evidence="2">R07B-5</strain>
    </source>
</reference>
<gene>
    <name evidence="2" type="ORF">NP493_877g02005</name>
</gene>